<dbReference type="Pfam" id="PF02350">
    <property type="entry name" value="Epimerase_2"/>
    <property type="match status" value="1"/>
</dbReference>
<dbReference type="PANTHER" id="PTHR43174:SF3">
    <property type="entry name" value="UDP-N-ACETYLGLUCOSAMINE 2-EPIMERASE"/>
    <property type="match status" value="1"/>
</dbReference>
<reference evidence="2 3" key="1">
    <citation type="journal article" date="2016" name="Nat. Commun.">
        <title>Thousands of microbial genomes shed light on interconnected biogeochemical processes in an aquifer system.</title>
        <authorList>
            <person name="Anantharaman K."/>
            <person name="Brown C.T."/>
            <person name="Hug L.A."/>
            <person name="Sharon I."/>
            <person name="Castelle C.J."/>
            <person name="Probst A.J."/>
            <person name="Thomas B.C."/>
            <person name="Singh A."/>
            <person name="Wilkins M.J."/>
            <person name="Karaoz U."/>
            <person name="Brodie E.L."/>
            <person name="Williams K.H."/>
            <person name="Hubbard S.S."/>
            <person name="Banfield J.F."/>
        </authorList>
    </citation>
    <scope>NUCLEOTIDE SEQUENCE [LARGE SCALE GENOMIC DNA]</scope>
</reference>
<dbReference type="STRING" id="1798405.A3E64_00360"/>
<dbReference type="AlphaFoldDB" id="A0A1G1ZKX5"/>
<dbReference type="InterPro" id="IPR003331">
    <property type="entry name" value="UDP_GlcNAc_Epimerase_2_dom"/>
</dbReference>
<dbReference type="PANTHER" id="PTHR43174">
    <property type="entry name" value="UDP-N-ACETYLGLUCOSAMINE 2-EPIMERASE"/>
    <property type="match status" value="1"/>
</dbReference>
<organism evidence="2 3">
    <name type="scientific">Candidatus Harrisonbacteria bacterium RIFCSPHIGHO2_12_FULL_48_16</name>
    <dbReference type="NCBI Taxonomy" id="1798405"/>
    <lineage>
        <taxon>Bacteria</taxon>
        <taxon>Candidatus Harrisoniibacteriota</taxon>
    </lineage>
</organism>
<feature type="domain" description="UDP-N-acetylglucosamine 2-epimerase" evidence="1">
    <location>
        <begin position="93"/>
        <end position="402"/>
    </location>
</feature>
<dbReference type="SUPFAM" id="SSF53756">
    <property type="entry name" value="UDP-Glycosyltransferase/glycogen phosphorylase"/>
    <property type="match status" value="1"/>
</dbReference>
<comment type="caution">
    <text evidence="2">The sequence shown here is derived from an EMBL/GenBank/DDBJ whole genome shotgun (WGS) entry which is preliminary data.</text>
</comment>
<gene>
    <name evidence="2" type="ORF">A3E64_00360</name>
</gene>
<sequence>MRKKVLIPLFNRAHYGRLRSVLEAVKKHPELELQLMVGIPAAYDHFLTNIKNSRPHSWISALPWYFRARLLSIIDFFKPGTILKNDFLARGILNDGYAINSRVSLFLDGGTSETMAKSVGLGIMGIVDELKRLKPDVVFVNADRFEMMAVALAASYLNIPIAHNEGGDISGTLDESVRHAITKLSHVHFTATEASRRRVLQMGEDPKLVFTVGSPPIDTIKQLDLKLPKDFASGLDADKPFLLVLLHPVATESKESNAQMAREVLGAIDALGMPTLLLGSNIDAGSDEVGKIVRQWRDSKKLSNVFFTKHLQPNDFYRALANAACAIGNSSSFIREGAYFGTPAVVVGSRQQNRDRGKNIKDAETEAGEIKKAIQYQIKHGRYPSDKLFGSGNTGPAIADVLAKVSPRIQKEFHEV</sequence>
<protein>
    <submittedName>
        <fullName evidence="2">UDP-N-acetyl-D-glucosamine 2-epimerase, UDP-hydrolysing</fullName>
    </submittedName>
</protein>
<accession>A0A1G1ZKX5</accession>
<evidence type="ECO:0000313" key="3">
    <source>
        <dbReference type="Proteomes" id="UP000177174"/>
    </source>
</evidence>
<dbReference type="GO" id="GO:0006047">
    <property type="term" value="P:UDP-N-acetylglucosamine metabolic process"/>
    <property type="evidence" value="ECO:0007669"/>
    <property type="project" value="InterPro"/>
</dbReference>
<dbReference type="InterPro" id="IPR029767">
    <property type="entry name" value="WecB-like"/>
</dbReference>
<evidence type="ECO:0000313" key="2">
    <source>
        <dbReference type="EMBL" id="OGY65089.1"/>
    </source>
</evidence>
<proteinExistence type="predicted"/>
<dbReference type="NCBIfam" id="TIGR03568">
    <property type="entry name" value="NeuC_NnaA"/>
    <property type="match status" value="1"/>
</dbReference>
<evidence type="ECO:0000259" key="1">
    <source>
        <dbReference type="Pfam" id="PF02350"/>
    </source>
</evidence>
<dbReference type="GO" id="GO:0004553">
    <property type="term" value="F:hydrolase activity, hydrolyzing O-glycosyl compounds"/>
    <property type="evidence" value="ECO:0007669"/>
    <property type="project" value="InterPro"/>
</dbReference>
<name>A0A1G1ZKX5_9BACT</name>
<dbReference type="EMBL" id="MHJH01000004">
    <property type="protein sequence ID" value="OGY65089.1"/>
    <property type="molecule type" value="Genomic_DNA"/>
</dbReference>
<dbReference type="Proteomes" id="UP000177174">
    <property type="component" value="Unassembled WGS sequence"/>
</dbReference>
<dbReference type="Gene3D" id="3.40.50.2000">
    <property type="entry name" value="Glycogen Phosphorylase B"/>
    <property type="match status" value="2"/>
</dbReference>
<dbReference type="InterPro" id="IPR020004">
    <property type="entry name" value="UDP-GlcNAc_Epase"/>
</dbReference>